<dbReference type="InterPro" id="IPR011042">
    <property type="entry name" value="6-blade_b-propeller_TolB-like"/>
</dbReference>
<dbReference type="Pfam" id="PF07627">
    <property type="entry name" value="PSCyt3"/>
    <property type="match status" value="1"/>
</dbReference>
<feature type="domain" description="Chitin-binding type-3" evidence="3">
    <location>
        <begin position="449"/>
        <end position="499"/>
    </location>
</feature>
<dbReference type="GO" id="GO:0005576">
    <property type="term" value="C:extracellular region"/>
    <property type="evidence" value="ECO:0007669"/>
    <property type="project" value="InterPro"/>
</dbReference>
<evidence type="ECO:0000259" key="3">
    <source>
        <dbReference type="SMART" id="SM00495"/>
    </source>
</evidence>
<dbReference type="InterPro" id="IPR011041">
    <property type="entry name" value="Quinoprot_gluc/sorb_DH_b-prop"/>
</dbReference>
<dbReference type="Proteomes" id="UP000094802">
    <property type="component" value="Unassembled WGS sequence"/>
</dbReference>
<dbReference type="Gene3D" id="2.120.10.30">
    <property type="entry name" value="TolB, C-terminal domain"/>
    <property type="match status" value="1"/>
</dbReference>
<protein>
    <submittedName>
        <fullName evidence="4">ABC transporter substrate-binding protein</fullName>
    </submittedName>
</protein>
<proteinExistence type="predicted"/>
<dbReference type="SMART" id="SM00089">
    <property type="entry name" value="PKD"/>
    <property type="match status" value="2"/>
</dbReference>
<dbReference type="EMBL" id="AJZD02000256">
    <property type="protein sequence ID" value="OEF88859.1"/>
    <property type="molecule type" value="Genomic_DNA"/>
</dbReference>
<keyword evidence="1" id="KW-0732">Signal</keyword>
<gene>
    <name evidence="4" type="ORF">A142_07800</name>
</gene>
<reference evidence="4 5" key="1">
    <citation type="journal article" date="2012" name="Science">
        <title>Ecological populations of bacteria act as socially cohesive units of antibiotic production and resistance.</title>
        <authorList>
            <person name="Cordero O.X."/>
            <person name="Wildschutte H."/>
            <person name="Kirkup B."/>
            <person name="Proehl S."/>
            <person name="Ngo L."/>
            <person name="Hussain F."/>
            <person name="Le Roux F."/>
            <person name="Mincer T."/>
            <person name="Polz M.F."/>
        </authorList>
    </citation>
    <scope>NUCLEOTIDE SEQUENCE [LARGE SCALE GENOMIC DNA]</scope>
    <source>
        <strain evidence="4 5">12E03</strain>
    </source>
</reference>
<organism evidence="4 5">
    <name type="scientific">Vibrio splendidus 12E03</name>
    <dbReference type="NCBI Taxonomy" id="1191305"/>
    <lineage>
        <taxon>Bacteria</taxon>
        <taxon>Pseudomonadati</taxon>
        <taxon>Pseudomonadota</taxon>
        <taxon>Gammaproteobacteria</taxon>
        <taxon>Vibrionales</taxon>
        <taxon>Vibrionaceae</taxon>
        <taxon>Vibrio</taxon>
    </lineage>
</organism>
<name>A0A1E5FGN0_VIBSP</name>
<dbReference type="Pfam" id="PF07631">
    <property type="entry name" value="PSD4"/>
    <property type="match status" value="1"/>
</dbReference>
<dbReference type="InterPro" id="IPR013042">
    <property type="entry name" value="DUF1592"/>
</dbReference>
<dbReference type="Pfam" id="PF07637">
    <property type="entry name" value="PSD5"/>
    <property type="match status" value="1"/>
</dbReference>
<dbReference type="InterPro" id="IPR003610">
    <property type="entry name" value="CBM5/12"/>
</dbReference>
<feature type="chain" id="PRO_5009176328" evidence="1">
    <location>
        <begin position="25"/>
        <end position="1867"/>
    </location>
</feature>
<feature type="domain" description="PKD/Chitinase" evidence="2">
    <location>
        <begin position="160"/>
        <end position="244"/>
    </location>
</feature>
<dbReference type="InterPro" id="IPR013036">
    <property type="entry name" value="DUF1587"/>
</dbReference>
<comment type="caution">
    <text evidence="4">The sequence shown here is derived from an EMBL/GenBank/DDBJ whole genome shotgun (WGS) entry which is preliminary data.</text>
</comment>
<dbReference type="InterPro" id="IPR022409">
    <property type="entry name" value="PKD/Chitinase_dom"/>
</dbReference>
<dbReference type="InterPro" id="IPR013043">
    <property type="entry name" value="DUF1595"/>
</dbReference>
<sequence length="1867" mass="203964">MSNKMKKHVLLTLPISILATDVVASVNLNGGMVGELVQPASPSSHWNNYQITLKNNGSSAIELHQNEFRFDTPSPMYSAPWGVSGASVTLKSSKANGDMFTNTLVFASYNGTSRLLKPGESVSMTFGYSGTLDNALIEASFRFGGDDNVVEPNNAPSVTLSRPSSNISIVEGQSLTLTAQASDVDGDLEGVKFFVNDRQISDDKTSPYEFNLADLGVGTHSVYVKAYDSKGNITQSVTRTVTVEPNKGTAPEIGITQPTGQVELQLGDSLNVIANASDVDDDLAGVEFYVDGQKLATKTQPPFNFQFTPVNEGLYSFHTAAYDIAGNRTESPPQAFKVTAPVVETTPPVISIVSPQSHVNTLSGESIVVAAQASDVDGDLTEVRFYANGELLATKKSAPYTAVVIAQAGKTAIVAEAIDAAGNTTRTSEINITAKSLSGGESSGGSCDVPQYQNGGNYAFGDKVQNNGSIYVCKQFGWCGQAPYEPGVAWNGSNFWQDAWDVEGACDAQPNVAPSISVVKPNVTASSAFALSANTSDEDGQVAKVEYYIDGISAGTTSQAPFTLNHQGLSEGSYQLFAVATDDKGAQTRSENVALNVEQAFEGNRLAITFPNFDHKDLLNPPAELQDQVLTGTLYCPADGTTTQIEGTWGETVNIDGLGEDCLYQLNLDGFSGYVARFSPWVVNFSKSEERQIDINTLYRAPIATEALFPLGGVKVETYLEGIYQPRSMAMGDNMIFVGSSSIMLDSEPLGGTIYAVQLDPQTKQPIGTYVVAEGEEPHGVAYRDGNLYYSTVGALYKIENINETFKSRPVAEKIFTYPADGTKTPIPTTQWWTRMQHQKHPLKFNAVDPTDKKLYTAAGLPCNICTTPEEELYGTIFAIDLETGEYEIQANGIRNSVGFDWHPKTGEIWFSDNNRQQFDNPDEINRISNPGNQNFGAPIFFGKDTRGLTDHEMANWQDILLGGEGSDGSPIIPPKAILPQIDYDVVKPTDYAGAEFDVFTNSAPLGVKFWNAYSQSDNIQHLVYATHGNSKPEHPGLELRMVTIQNGTDVIHERPLVTGWMKDRQTVESYACLTDACIGRPVEFLELSDGSMLVSDDKASVIYRVSYDDTGANQKQITFTTTEAPDSNLSEELVSGALIHPDAHESKFHVAWNAPSMNIDGLENGTYQVRLNDVGEFIPEQRIHSITLSNSAPTATIELKYVEKPKDLIGVVKFTAPSKPANATESSLRLTFIDKAQDITFEREVAWGASLEEALDYGSYEVRFPYLKNYFPQPSKLNVAINESSLEHNLDVEFIGFNSGEDLMAQNCNACHSTEFFDNVNKANAWTNAGYGALIDKIMSMPVAGHCDLTCAEEIADYLFDDVWSEYLGQTESYGNRQVRLLTNLEYANTIQDIFAIKVDKQKLPKDKYEREFKFAGQSSQGIILTEDMKQYHSVAVDIASRIDLASIGYSEDVSQAEFISKLGQKIYRRPLTTDEQSRFASFLGKYGARDLVASMLLSPNFLYRSELGTLTDESHVYELSQYEVATALSYSFLGTTPSESLLAKASRGELETNEQVAAEVASMLTSSKGIARFTDFIGYYIHTQVQELPEKPGLTTEVVNAMVQEQAEFIRYFLTEGEGTVVELFNPNFTFVNGALAQHYGIGGVTGEEFQKVVVDNGQRGGLLQQGLTHVVNSDYAATSLVKRGLMIRQNLLCKTIGAPVDVDPDSIELPESPITTRERWDTINGQDASAGQCWQCHEFMNDTGASMENYGQTGKWRTTELAYNDPSVTLPIDASGPLVDNSGSHVMLEFNNVRDISAHFPTNAAVLQCLADSYFRYAMGQEANANSNAGIQDMTKQLEKSGSITEMLETLATSQMFKFKKESN</sequence>
<dbReference type="RefSeq" id="WP_019821151.1">
    <property type="nucleotide sequence ID" value="NZ_AJZD02000256.1"/>
</dbReference>
<evidence type="ECO:0000313" key="4">
    <source>
        <dbReference type="EMBL" id="OEF88859.1"/>
    </source>
</evidence>
<dbReference type="InterPro" id="IPR013039">
    <property type="entry name" value="DUF1588"/>
</dbReference>
<feature type="signal peptide" evidence="1">
    <location>
        <begin position="1"/>
        <end position="24"/>
    </location>
</feature>
<dbReference type="Pfam" id="PF07626">
    <property type="entry name" value="PSD3"/>
    <property type="match status" value="1"/>
</dbReference>
<dbReference type="Gene3D" id="2.60.40.10">
    <property type="entry name" value="Immunoglobulins"/>
    <property type="match status" value="4"/>
</dbReference>
<dbReference type="InterPro" id="IPR013783">
    <property type="entry name" value="Ig-like_fold"/>
</dbReference>
<dbReference type="SUPFAM" id="SSF50952">
    <property type="entry name" value="Soluble quinoprotein glucose dehydrogenase"/>
    <property type="match status" value="1"/>
</dbReference>
<evidence type="ECO:0000256" key="1">
    <source>
        <dbReference type="SAM" id="SignalP"/>
    </source>
</evidence>
<feature type="domain" description="PKD/Chitinase" evidence="2">
    <location>
        <begin position="513"/>
        <end position="600"/>
    </location>
</feature>
<dbReference type="Pfam" id="PF17957">
    <property type="entry name" value="Big_7"/>
    <property type="match status" value="4"/>
</dbReference>
<dbReference type="SMART" id="SM00495">
    <property type="entry name" value="ChtBD3"/>
    <property type="match status" value="1"/>
</dbReference>
<dbReference type="GO" id="GO:0005975">
    <property type="term" value="P:carbohydrate metabolic process"/>
    <property type="evidence" value="ECO:0007669"/>
    <property type="project" value="InterPro"/>
</dbReference>
<dbReference type="GO" id="GO:0030246">
    <property type="term" value="F:carbohydrate binding"/>
    <property type="evidence" value="ECO:0007669"/>
    <property type="project" value="InterPro"/>
</dbReference>
<evidence type="ECO:0000313" key="5">
    <source>
        <dbReference type="Proteomes" id="UP000094802"/>
    </source>
</evidence>
<evidence type="ECO:0000259" key="2">
    <source>
        <dbReference type="SMART" id="SM00089"/>
    </source>
</evidence>
<accession>A0A1E5FGN0</accession>
<dbReference type="GO" id="GO:0004553">
    <property type="term" value="F:hydrolase activity, hydrolyzing O-glycosyl compounds"/>
    <property type="evidence" value="ECO:0007669"/>
    <property type="project" value="InterPro"/>
</dbReference>